<reference evidence="5 6" key="1">
    <citation type="submission" date="2019-08" db="EMBL/GenBank/DDBJ databases">
        <title>Actinomadura sp. nov. CYP1-5 isolated from mountain soil.</title>
        <authorList>
            <person name="Songsumanus A."/>
            <person name="Kuncharoen N."/>
            <person name="Kudo T."/>
            <person name="Yuki M."/>
            <person name="Igarashi Y."/>
            <person name="Tanasupawat S."/>
        </authorList>
    </citation>
    <scope>NUCLEOTIDE SEQUENCE [LARGE SCALE GENOMIC DNA]</scope>
    <source>
        <strain evidence="5 6">JCM 14158</strain>
    </source>
</reference>
<dbReference type="InterPro" id="IPR011006">
    <property type="entry name" value="CheY-like_superfamily"/>
</dbReference>
<dbReference type="PROSITE" id="PS50043">
    <property type="entry name" value="HTH_LUXR_2"/>
    <property type="match status" value="1"/>
</dbReference>
<gene>
    <name evidence="5" type="ORF">FXF69_11705</name>
</gene>
<dbReference type="InterPro" id="IPR016032">
    <property type="entry name" value="Sig_transdc_resp-reg_C-effctor"/>
</dbReference>
<dbReference type="STRING" id="1220554.GCA_001552135_07616"/>
<name>A0A5D0NZP5_9ACTN</name>
<comment type="caution">
    <text evidence="5">The sequence shown here is derived from an EMBL/GenBank/DDBJ whole genome shotgun (WGS) entry which is preliminary data.</text>
</comment>
<evidence type="ECO:0000313" key="6">
    <source>
        <dbReference type="Proteomes" id="UP000323380"/>
    </source>
</evidence>
<dbReference type="RefSeq" id="WP_148344267.1">
    <property type="nucleotide sequence ID" value="NZ_VSFG01000001.1"/>
</dbReference>
<dbReference type="InterPro" id="IPR000792">
    <property type="entry name" value="Tscrpt_reg_LuxR_C"/>
</dbReference>
<accession>A0A5D0NZP5</accession>
<evidence type="ECO:0000256" key="2">
    <source>
        <dbReference type="PROSITE-ProRule" id="PRU00169"/>
    </source>
</evidence>
<evidence type="ECO:0000256" key="1">
    <source>
        <dbReference type="ARBA" id="ARBA00023125"/>
    </source>
</evidence>
<dbReference type="Proteomes" id="UP000323380">
    <property type="component" value="Unassembled WGS sequence"/>
</dbReference>
<feature type="modified residue" description="4-aspartylphosphate" evidence="2">
    <location>
        <position position="54"/>
    </location>
</feature>
<dbReference type="SMART" id="SM00448">
    <property type="entry name" value="REC"/>
    <property type="match status" value="1"/>
</dbReference>
<dbReference type="GO" id="GO:0006355">
    <property type="term" value="P:regulation of DNA-templated transcription"/>
    <property type="evidence" value="ECO:0007669"/>
    <property type="project" value="InterPro"/>
</dbReference>
<dbReference type="PROSITE" id="PS50110">
    <property type="entry name" value="RESPONSE_REGULATORY"/>
    <property type="match status" value="1"/>
</dbReference>
<dbReference type="SUPFAM" id="SSF52172">
    <property type="entry name" value="CheY-like"/>
    <property type="match status" value="1"/>
</dbReference>
<feature type="domain" description="HTH luxR-type" evidence="3">
    <location>
        <begin position="134"/>
        <end position="199"/>
    </location>
</feature>
<dbReference type="SUPFAM" id="SSF46894">
    <property type="entry name" value="C-terminal effector domain of the bipartite response regulators"/>
    <property type="match status" value="1"/>
</dbReference>
<dbReference type="PANTHER" id="PTHR43214">
    <property type="entry name" value="TWO-COMPONENT RESPONSE REGULATOR"/>
    <property type="match status" value="1"/>
</dbReference>
<dbReference type="CDD" id="cd06170">
    <property type="entry name" value="LuxR_C_like"/>
    <property type="match status" value="1"/>
</dbReference>
<dbReference type="Gene3D" id="3.40.50.2300">
    <property type="match status" value="1"/>
</dbReference>
<dbReference type="GO" id="GO:0000160">
    <property type="term" value="P:phosphorelay signal transduction system"/>
    <property type="evidence" value="ECO:0007669"/>
    <property type="project" value="InterPro"/>
</dbReference>
<dbReference type="InterPro" id="IPR039420">
    <property type="entry name" value="WalR-like"/>
</dbReference>
<keyword evidence="1" id="KW-0238">DNA-binding</keyword>
<evidence type="ECO:0000259" key="3">
    <source>
        <dbReference type="PROSITE" id="PS50043"/>
    </source>
</evidence>
<dbReference type="EMBL" id="VSFG01000001">
    <property type="protein sequence ID" value="TYB50060.1"/>
    <property type="molecule type" value="Genomic_DNA"/>
</dbReference>
<dbReference type="GO" id="GO:0003677">
    <property type="term" value="F:DNA binding"/>
    <property type="evidence" value="ECO:0007669"/>
    <property type="project" value="UniProtKB-KW"/>
</dbReference>
<protein>
    <submittedName>
        <fullName evidence="5">Response regulator transcription factor</fullName>
    </submittedName>
</protein>
<keyword evidence="6" id="KW-1185">Reference proteome</keyword>
<dbReference type="InterPro" id="IPR001789">
    <property type="entry name" value="Sig_transdc_resp-reg_receiver"/>
</dbReference>
<dbReference type="Pfam" id="PF00072">
    <property type="entry name" value="Response_reg"/>
    <property type="match status" value="1"/>
</dbReference>
<evidence type="ECO:0000259" key="4">
    <source>
        <dbReference type="PROSITE" id="PS50110"/>
    </source>
</evidence>
<dbReference type="Pfam" id="PF00196">
    <property type="entry name" value="GerE"/>
    <property type="match status" value="1"/>
</dbReference>
<proteinExistence type="predicted"/>
<organism evidence="5 6">
    <name type="scientific">Actinomadura chibensis</name>
    <dbReference type="NCBI Taxonomy" id="392828"/>
    <lineage>
        <taxon>Bacteria</taxon>
        <taxon>Bacillati</taxon>
        <taxon>Actinomycetota</taxon>
        <taxon>Actinomycetes</taxon>
        <taxon>Streptosporangiales</taxon>
        <taxon>Thermomonosporaceae</taxon>
        <taxon>Actinomadura</taxon>
    </lineage>
</organism>
<dbReference type="SMART" id="SM00421">
    <property type="entry name" value="HTH_LUXR"/>
    <property type="match status" value="1"/>
</dbReference>
<evidence type="ECO:0000313" key="5">
    <source>
        <dbReference type="EMBL" id="TYB50060.1"/>
    </source>
</evidence>
<dbReference type="AlphaFoldDB" id="A0A5D0NZP5"/>
<feature type="domain" description="Response regulatory" evidence="4">
    <location>
        <begin position="3"/>
        <end position="119"/>
    </location>
</feature>
<dbReference type="PANTHER" id="PTHR43214:SF42">
    <property type="entry name" value="TRANSCRIPTIONAL REGULATORY PROTEIN DESR"/>
    <property type="match status" value="1"/>
</dbReference>
<keyword evidence="2" id="KW-0597">Phosphoprotein</keyword>
<sequence>MIRVLLADDEDLIRSALAALISLEPDLEVVAEAPDGRTAVDAALRHRPDVALVDLEMPGLDGMAVTAELARALPGCAVVILTGRGRPPHLRRALTAGARGFVPKGASGYTLADVIRQVHAGDRYVDPRMAADALTAPDCPLSARELEVLRLAAFDLPVRDIARRAGLAAGTVRNYLSAAQAKLGTRDRAETIETADRHGWL</sequence>